<dbReference type="Proteomes" id="UP000827872">
    <property type="component" value="Linkage Group LG01"/>
</dbReference>
<sequence length="131" mass="14911">MERGPWFVKDTEVTHSLENLIYFSLKITAAGGLLKFTISYDLTGEEDAAEAMLQSDVIIEGSDLRISTSQEGIHLNPFEEHTEEVLLKHDLFMLHGTDSPISKREFMTVLTNIKRLLIRATFSYGMNAIYR</sequence>
<keyword evidence="2" id="KW-1185">Reference proteome</keyword>
<gene>
    <name evidence="1" type="ORF">K3G42_027399</name>
</gene>
<comment type="caution">
    <text evidence="1">The sequence shown here is derived from an EMBL/GenBank/DDBJ whole genome shotgun (WGS) entry which is preliminary data.</text>
</comment>
<dbReference type="EMBL" id="CM037614">
    <property type="protein sequence ID" value="KAH8017231.1"/>
    <property type="molecule type" value="Genomic_DNA"/>
</dbReference>
<accession>A0ACB8GCB4</accession>
<proteinExistence type="predicted"/>
<evidence type="ECO:0000313" key="2">
    <source>
        <dbReference type="Proteomes" id="UP000827872"/>
    </source>
</evidence>
<organism evidence="1 2">
    <name type="scientific">Sphaerodactylus townsendi</name>
    <dbReference type="NCBI Taxonomy" id="933632"/>
    <lineage>
        <taxon>Eukaryota</taxon>
        <taxon>Metazoa</taxon>
        <taxon>Chordata</taxon>
        <taxon>Craniata</taxon>
        <taxon>Vertebrata</taxon>
        <taxon>Euteleostomi</taxon>
        <taxon>Lepidosauria</taxon>
        <taxon>Squamata</taxon>
        <taxon>Bifurcata</taxon>
        <taxon>Gekkota</taxon>
        <taxon>Sphaerodactylidae</taxon>
        <taxon>Sphaerodactylus</taxon>
    </lineage>
</organism>
<reference evidence="1" key="1">
    <citation type="submission" date="2021-08" db="EMBL/GenBank/DDBJ databases">
        <title>The first chromosome-level gecko genome reveals the dynamic sex chromosomes of Neotropical dwarf geckos (Sphaerodactylidae: Sphaerodactylus).</title>
        <authorList>
            <person name="Pinto B.J."/>
            <person name="Keating S.E."/>
            <person name="Gamble T."/>
        </authorList>
    </citation>
    <scope>NUCLEOTIDE SEQUENCE</scope>
    <source>
        <strain evidence="1">TG3544</strain>
    </source>
</reference>
<evidence type="ECO:0000313" key="1">
    <source>
        <dbReference type="EMBL" id="KAH8017231.1"/>
    </source>
</evidence>
<protein>
    <submittedName>
        <fullName evidence="1">Uncharacterized protein</fullName>
    </submittedName>
</protein>
<name>A0ACB8GCB4_9SAUR</name>